<evidence type="ECO:0000256" key="10">
    <source>
        <dbReference type="ARBA" id="ARBA00023157"/>
    </source>
</evidence>
<dbReference type="SUPFAM" id="SSF51445">
    <property type="entry name" value="(Trans)glycosidases"/>
    <property type="match status" value="1"/>
</dbReference>
<accession>A0A8J6ENP4</accession>
<dbReference type="PIRSF" id="PIRSF038193">
    <property type="entry name" value="Hyaluronidase"/>
    <property type="match status" value="1"/>
</dbReference>
<dbReference type="GO" id="GO:0031410">
    <property type="term" value="C:cytoplasmic vesicle"/>
    <property type="evidence" value="ECO:0007669"/>
    <property type="project" value="TreeGrafter"/>
</dbReference>
<feature type="disulfide bond" evidence="20">
    <location>
        <begin position="373"/>
        <end position="432"/>
    </location>
</feature>
<evidence type="ECO:0000256" key="20">
    <source>
        <dbReference type="PIRSR" id="PIRSR038193-3"/>
    </source>
</evidence>
<evidence type="ECO:0000256" key="6">
    <source>
        <dbReference type="ARBA" id="ARBA00022622"/>
    </source>
</evidence>
<protein>
    <recommendedName>
        <fullName evidence="21">Hyaluronidase</fullName>
        <ecNumber evidence="21">3.2.1.35</ecNumber>
    </recommendedName>
</protein>
<evidence type="ECO:0000256" key="19">
    <source>
        <dbReference type="PIRSR" id="PIRSR038193-2"/>
    </source>
</evidence>
<keyword evidence="24" id="KW-1185">Reference proteome</keyword>
<dbReference type="PANTHER" id="PTHR11769:SF6">
    <property type="entry name" value="HYALURONIDASE-2"/>
    <property type="match status" value="1"/>
</dbReference>
<evidence type="ECO:0000256" key="18">
    <source>
        <dbReference type="PIRSR" id="PIRSR038193-1"/>
    </source>
</evidence>
<dbReference type="GO" id="GO:0098552">
    <property type="term" value="C:side of membrane"/>
    <property type="evidence" value="ECO:0007669"/>
    <property type="project" value="UniProtKB-KW"/>
</dbReference>
<feature type="chain" id="PRO_5035146501" description="Hyaluronidase" evidence="22">
    <location>
        <begin position="22"/>
        <end position="476"/>
    </location>
</feature>
<comment type="caution">
    <text evidence="23">The sequence shown here is derived from an EMBL/GenBank/DDBJ whole genome shotgun (WGS) entry which is preliminary data.</text>
</comment>
<feature type="disulfide bond" evidence="20">
    <location>
        <begin position="368"/>
        <end position="379"/>
    </location>
</feature>
<evidence type="ECO:0000256" key="17">
    <source>
        <dbReference type="PIRNR" id="PIRNR038193"/>
    </source>
</evidence>
<dbReference type="Gene3D" id="3.20.20.70">
    <property type="entry name" value="Aldolase class I"/>
    <property type="match status" value="1"/>
</dbReference>
<proteinExistence type="inferred from homology"/>
<evidence type="ECO:0000313" key="23">
    <source>
        <dbReference type="EMBL" id="KAG9472276.1"/>
    </source>
</evidence>
<evidence type="ECO:0000256" key="5">
    <source>
        <dbReference type="ARBA" id="ARBA00022536"/>
    </source>
</evidence>
<dbReference type="GO" id="GO:0005975">
    <property type="term" value="P:carbohydrate metabolic process"/>
    <property type="evidence" value="ECO:0007669"/>
    <property type="project" value="UniProtKB-UniRule"/>
</dbReference>
<evidence type="ECO:0000256" key="4">
    <source>
        <dbReference type="ARBA" id="ARBA00022475"/>
    </source>
</evidence>
<dbReference type="EMBL" id="WNTK01000064">
    <property type="protein sequence ID" value="KAG9472276.1"/>
    <property type="molecule type" value="Genomic_DNA"/>
</dbReference>
<gene>
    <name evidence="23" type="ORF">GDO78_020503</name>
</gene>
<keyword evidence="13" id="KW-0449">Lipoprotein</keyword>
<keyword evidence="7 22" id="KW-0732">Signal</keyword>
<dbReference type="InterPro" id="IPR018155">
    <property type="entry name" value="Hyaluronidase"/>
</dbReference>
<dbReference type="GO" id="GO:0004415">
    <property type="term" value="F:hyalurononglucosaminidase activity"/>
    <property type="evidence" value="ECO:0007669"/>
    <property type="project" value="UniProtKB-UniRule"/>
</dbReference>
<keyword evidence="5" id="KW-0245">EGF-like domain</keyword>
<comment type="similarity">
    <text evidence="3 17 21">Belongs to the glycosyl hydrolase 56 family.</text>
</comment>
<dbReference type="AlphaFoldDB" id="A0A8J6ENP4"/>
<dbReference type="EC" id="3.2.1.35" evidence="21"/>
<feature type="signal peptide" evidence="22">
    <location>
        <begin position="1"/>
        <end position="21"/>
    </location>
</feature>
<comment type="function">
    <text evidence="15">Catalyzes hyaluronan degradation into small fragments that are endocytosed and degraded in lysosomes by HYAL1 and exoglycosidases. Essential for the breakdown of extracellular matrix hyaluronan.</text>
</comment>
<comment type="subcellular location">
    <subcellularLocation>
        <location evidence="2">Cell membrane</location>
        <topology evidence="2">Lipid-anchor</topology>
        <topology evidence="2">GPI-anchor</topology>
    </subcellularLocation>
</comment>
<comment type="subunit">
    <text evidence="16">Interacts with MST1R.</text>
</comment>
<evidence type="ECO:0000256" key="8">
    <source>
        <dbReference type="ARBA" id="ARBA00022801"/>
    </source>
</evidence>
<keyword evidence="12" id="KW-0325">Glycoprotein</keyword>
<comment type="catalytic activity">
    <reaction evidence="1 21">
        <text>Random hydrolysis of (1-&gt;4)-linkages between N-acetyl-beta-D-glucosamine and D-glucuronate residues in hyaluronate.</text>
        <dbReference type="EC" id="3.2.1.35"/>
    </reaction>
</comment>
<dbReference type="GO" id="GO:0033906">
    <property type="term" value="F:hyaluronoglucuronidase activity"/>
    <property type="evidence" value="ECO:0007669"/>
    <property type="project" value="TreeGrafter"/>
</dbReference>
<dbReference type="GO" id="GO:0030214">
    <property type="term" value="P:hyaluronan catabolic process"/>
    <property type="evidence" value="ECO:0007669"/>
    <property type="project" value="TreeGrafter"/>
</dbReference>
<evidence type="ECO:0000256" key="9">
    <source>
        <dbReference type="ARBA" id="ARBA00023136"/>
    </source>
</evidence>
<feature type="disulfide bond" evidence="20">
    <location>
        <begin position="50"/>
        <end position="343"/>
    </location>
</feature>
<evidence type="ECO:0000256" key="12">
    <source>
        <dbReference type="ARBA" id="ARBA00023180"/>
    </source>
</evidence>
<evidence type="ECO:0000256" key="2">
    <source>
        <dbReference type="ARBA" id="ARBA00004609"/>
    </source>
</evidence>
<evidence type="ECO:0000313" key="24">
    <source>
        <dbReference type="Proteomes" id="UP000770717"/>
    </source>
</evidence>
<organism evidence="23 24">
    <name type="scientific">Eleutherodactylus coqui</name>
    <name type="common">Puerto Rican coqui</name>
    <dbReference type="NCBI Taxonomy" id="57060"/>
    <lineage>
        <taxon>Eukaryota</taxon>
        <taxon>Metazoa</taxon>
        <taxon>Chordata</taxon>
        <taxon>Craniata</taxon>
        <taxon>Vertebrata</taxon>
        <taxon>Euteleostomi</taxon>
        <taxon>Amphibia</taxon>
        <taxon>Batrachia</taxon>
        <taxon>Anura</taxon>
        <taxon>Neobatrachia</taxon>
        <taxon>Hyloidea</taxon>
        <taxon>Eleutherodactylidae</taxon>
        <taxon>Eleutherodactylinae</taxon>
        <taxon>Eleutherodactylus</taxon>
        <taxon>Eleutherodactylus</taxon>
    </lineage>
</organism>
<reference evidence="23" key="1">
    <citation type="thesis" date="2020" institute="ProQuest LLC" country="789 East Eisenhower Parkway, Ann Arbor, MI, USA">
        <title>Comparative Genomics and Chromosome Evolution.</title>
        <authorList>
            <person name="Mudd A.B."/>
        </authorList>
    </citation>
    <scope>NUCLEOTIDE SEQUENCE</scope>
    <source>
        <strain evidence="23">HN-11 Male</strain>
        <tissue evidence="23">Kidney and liver</tissue>
    </source>
</reference>
<keyword evidence="10 20" id="KW-1015">Disulfide bond</keyword>
<evidence type="ECO:0000256" key="13">
    <source>
        <dbReference type="ARBA" id="ARBA00023288"/>
    </source>
</evidence>
<dbReference type="OrthoDB" id="5796153at2759"/>
<dbReference type="InterPro" id="IPR017853">
    <property type="entry name" value="GH"/>
</dbReference>
<keyword evidence="6" id="KW-0336">GPI-anchor</keyword>
<sequence>MLASFVSVLWFLLFTFHDGITSPAMEKPTARPVYGHRPFIVGWNVPTQICLSRRNVSLDLRLFAFNASPSNGFVDQGFNIFYRDRLGLYPYYKNNVSINGGLPQNASLSAHLSYMQVGIQEYINKTADEEALSVIDWEEWSPLWARNWNAMDIYRQFSRKLVAARHPTWSDANVSKQAQHEFETAARNFMEQTILHARKLRPHQLWGFYLFPDCYNHFPIHNMESYTGECADVEISRNDQLYWLWEASTALFPSIYLNAVLESSYEIRKFVRFRVKEAMRVANKYHKDYALPVYPYAEITYLGTLDPLSQMDLISTIGESAAQGAAGIIFWGDTDYVVNQNACPMAKSYIDGRLGEYIVNVTTAAEHCSRFLCNSNGRCLRKADNTDSFLHLNPDSFRIVHAPKDVDTPMPMWAEGELSTKDKHYLSSNFRCQCYVDWNGDNCGTKESISPRSGATGLRGGHMLLGSLLALLLLQL</sequence>
<keyword evidence="4" id="KW-1003">Cell membrane</keyword>
<evidence type="ECO:0000256" key="15">
    <source>
        <dbReference type="ARBA" id="ARBA00093332"/>
    </source>
</evidence>
<dbReference type="Proteomes" id="UP000770717">
    <property type="component" value="Unassembled WGS sequence"/>
</dbReference>
<feature type="disulfide bond" evidence="20">
    <location>
        <begin position="434"/>
        <end position="443"/>
    </location>
</feature>
<keyword evidence="14 21" id="KW-0326">Glycosidase</keyword>
<keyword evidence="11" id="KW-0675">Receptor</keyword>
<dbReference type="GO" id="GO:0005886">
    <property type="term" value="C:plasma membrane"/>
    <property type="evidence" value="ECO:0007669"/>
    <property type="project" value="UniProtKB-SubCell"/>
</dbReference>
<feature type="active site" description="Proton donor" evidence="18">
    <location>
        <position position="138"/>
    </location>
</feature>
<evidence type="ECO:0000256" key="21">
    <source>
        <dbReference type="RuleBase" id="RU610713"/>
    </source>
</evidence>
<evidence type="ECO:0000256" key="16">
    <source>
        <dbReference type="ARBA" id="ARBA00093545"/>
    </source>
</evidence>
<keyword evidence="8 21" id="KW-0378">Hydrolase</keyword>
<evidence type="ECO:0000256" key="14">
    <source>
        <dbReference type="ARBA" id="ARBA00023295"/>
    </source>
</evidence>
<evidence type="ECO:0000256" key="7">
    <source>
        <dbReference type="ARBA" id="ARBA00022729"/>
    </source>
</evidence>
<keyword evidence="9" id="KW-0472">Membrane</keyword>
<evidence type="ECO:0000256" key="22">
    <source>
        <dbReference type="SAM" id="SignalP"/>
    </source>
</evidence>
<dbReference type="InterPro" id="IPR013785">
    <property type="entry name" value="Aldolase_TIM"/>
</dbReference>
<feature type="glycosylation site" description="N-linked (GlcNAc...) asparagine" evidence="19">
    <location>
        <position position="360"/>
    </location>
</feature>
<dbReference type="PRINTS" id="PR00846">
    <property type="entry name" value="GLHYDRLASE56"/>
</dbReference>
<evidence type="ECO:0000256" key="3">
    <source>
        <dbReference type="ARBA" id="ARBA00008871"/>
    </source>
</evidence>
<evidence type="ECO:0000256" key="11">
    <source>
        <dbReference type="ARBA" id="ARBA00023170"/>
    </source>
</evidence>
<name>A0A8J6ENP4_ELECQ</name>
<dbReference type="Pfam" id="PF01630">
    <property type="entry name" value="Glyco_hydro_56"/>
    <property type="match status" value="1"/>
</dbReference>
<evidence type="ECO:0000256" key="1">
    <source>
        <dbReference type="ARBA" id="ARBA00000251"/>
    </source>
</evidence>
<dbReference type="FunFam" id="3.20.20.70:FF:000065">
    <property type="entry name" value="Hyaluronidase"/>
    <property type="match status" value="1"/>
</dbReference>
<feature type="disulfide bond" evidence="20">
    <location>
        <begin position="214"/>
        <end position="230"/>
    </location>
</feature>
<dbReference type="PANTHER" id="PTHR11769">
    <property type="entry name" value="HYALURONIDASE"/>
    <property type="match status" value="1"/>
</dbReference>